<keyword evidence="10" id="KW-1133">Transmembrane helix</keyword>
<keyword evidence="4" id="KW-0686">Riboflavin biosynthesis</keyword>
<evidence type="ECO:0000256" key="2">
    <source>
        <dbReference type="ARBA" id="ARBA00008131"/>
    </source>
</evidence>
<dbReference type="InterPro" id="IPR036144">
    <property type="entry name" value="RibA-like_sf"/>
</dbReference>
<evidence type="ECO:0000256" key="7">
    <source>
        <dbReference type="ARBA" id="ARBA00023134"/>
    </source>
</evidence>
<evidence type="ECO:0000313" key="12">
    <source>
        <dbReference type="EMBL" id="KAF7680147.1"/>
    </source>
</evidence>
<sequence length="1051" mass="115519">MTAFPPHFSPHLSSAGREGFDFQTSQLKPETPERVANDDDAHHNPPPSIISPAFTPPATPGGATPSQPRPPRSIPVDTSVRTDTPRPDLLPQLPKVECEVRARIPTTTGHEMWLHVYRNSVDTKEHLAIVFGNQIRSRSLDAERPGETELDRMTRGAYVGRLYPGRISSRVEQLKRAEGVPTKRKPESDSDHANKSNGLLSPASASSSENGDVLPTSSLELPLVRIHSECYTGETVWSARCDCGEQLDEAARLMADPTLSPSGGAIIYLRQEGRGIGLGEKLKAYNLQDLGNDTYEANIMLRHPADARSYGLATAMLMDLGLDGDKGIRLLTNNPDKVHAVEGPNREVVVRERVAMVPLAWKTGGMKGIKSEEVEKYLSTKIEKFKHIPSSAALLTAFIAKTVELSFVMVFLAFIGQVLSRRAIQQKGLNLASVEMRSWILQPGRLFSEWHSVRIAGFSFLGVLSLITAVLSLLYTTAAGALVQPQLRLPPWEKQMMVGQVDGDFSSTLKADKTCLTAWPDVGDDQWGGSTCLAMKWSSLCGRNFVKYMSAWDDSAAASNPPWMSEDLLQRKRISASLDNNVTVTTAWLDHHDVATESEKAGRIINNITIAVPHRGIPAAARNTQNDLLQPEDLHDGGSYSVHASVASFAINALCVNAKEEELAPIIYKNWPNAIPMEEGSKSVNWWPILGFPEGTNTNNKTVLDDIFGWKDETEDHSRARPIFLKYPKAGNTIANHTQVPYEEGDRPEVYLLGKAPDNTTEDYFLCSMKAGITTSCTTRYNASSGGQSLEAVCDGPNGNISENASIQPLRSNGDKAALVGWRELGFNLLNSLSLNNGVFDGDASTARIFTQLQLTEPKLNKTLPSPAEALLSMTTCTVLDLTQDFPFTTDGKFDQPQMQNFNASVRVAQYMSGGEKDYQKALLVVLALTLLINIFIFIYFSVLLRIRLITDLCEPLVLFILGYHSPPQDGLFRGLPQEGPQKRDMRVDWIVKRKGEQLVVVGMEERDGELGAERRGEGGVGGWFRMKRRGGRAKQDGNESDDGSPDGNRA</sequence>
<reference evidence="12" key="2">
    <citation type="submission" date="2020-08" db="EMBL/GenBank/DDBJ databases">
        <title>Draft Genome Sequence of Cumin Blight Pathogen Alternaria burnsii.</title>
        <authorList>
            <person name="Feng Z."/>
        </authorList>
    </citation>
    <scope>NUCLEOTIDE SEQUENCE</scope>
    <source>
        <strain evidence="12">CBS107.38</strain>
    </source>
</reference>
<keyword evidence="10" id="KW-0472">Membrane</keyword>
<dbReference type="GO" id="GO:0003935">
    <property type="term" value="F:GTP cyclohydrolase II activity"/>
    <property type="evidence" value="ECO:0007669"/>
    <property type="project" value="UniProtKB-EC"/>
</dbReference>
<proteinExistence type="inferred from homology"/>
<evidence type="ECO:0000313" key="13">
    <source>
        <dbReference type="Proteomes" id="UP000596902"/>
    </source>
</evidence>
<dbReference type="PANTHER" id="PTHR21327:SF29">
    <property type="entry name" value="GTP CYCLOHYDROLASE-2"/>
    <property type="match status" value="1"/>
</dbReference>
<keyword evidence="6" id="KW-0378">Hydrolase</keyword>
<comment type="catalytic activity">
    <reaction evidence="8">
        <text>GTP + 4 H2O = 2,5-diamino-6-hydroxy-4-(5-phosphoribosylamino)-pyrimidine + formate + 2 phosphate + 3 H(+)</text>
        <dbReference type="Rhea" id="RHEA:23704"/>
        <dbReference type="ChEBI" id="CHEBI:15377"/>
        <dbReference type="ChEBI" id="CHEBI:15378"/>
        <dbReference type="ChEBI" id="CHEBI:15740"/>
        <dbReference type="ChEBI" id="CHEBI:37565"/>
        <dbReference type="ChEBI" id="CHEBI:43474"/>
        <dbReference type="ChEBI" id="CHEBI:58614"/>
        <dbReference type="EC" id="3.5.4.25"/>
    </reaction>
</comment>
<dbReference type="AlphaFoldDB" id="A0A8H7ELH7"/>
<organism evidence="12 13">
    <name type="scientific">Alternaria burnsii</name>
    <dbReference type="NCBI Taxonomy" id="1187904"/>
    <lineage>
        <taxon>Eukaryota</taxon>
        <taxon>Fungi</taxon>
        <taxon>Dikarya</taxon>
        <taxon>Ascomycota</taxon>
        <taxon>Pezizomycotina</taxon>
        <taxon>Dothideomycetes</taxon>
        <taxon>Pleosporomycetidae</taxon>
        <taxon>Pleosporales</taxon>
        <taxon>Pleosporineae</taxon>
        <taxon>Pleosporaceae</taxon>
        <taxon>Alternaria</taxon>
        <taxon>Alternaria sect. Alternaria</taxon>
    </lineage>
</organism>
<dbReference type="GO" id="GO:0009231">
    <property type="term" value="P:riboflavin biosynthetic process"/>
    <property type="evidence" value="ECO:0007669"/>
    <property type="project" value="UniProtKB-KW"/>
</dbReference>
<evidence type="ECO:0000256" key="4">
    <source>
        <dbReference type="ARBA" id="ARBA00022619"/>
    </source>
</evidence>
<keyword evidence="7" id="KW-0342">GTP-binding</keyword>
<feature type="compositionally biased region" description="Pro residues" evidence="9">
    <location>
        <begin position="44"/>
        <end position="59"/>
    </location>
</feature>
<gene>
    <name evidence="12" type="ORF">GT037_001798</name>
</gene>
<feature type="region of interest" description="Disordered" evidence="9">
    <location>
        <begin position="1"/>
        <end position="89"/>
    </location>
</feature>
<feature type="domain" description="GTP cyclohydrolase II" evidence="11">
    <location>
        <begin position="222"/>
        <end position="350"/>
    </location>
</feature>
<evidence type="ECO:0000256" key="5">
    <source>
        <dbReference type="ARBA" id="ARBA00022741"/>
    </source>
</evidence>
<evidence type="ECO:0000256" key="1">
    <source>
        <dbReference type="ARBA" id="ARBA00005104"/>
    </source>
</evidence>
<keyword evidence="10" id="KW-0812">Transmembrane</keyword>
<evidence type="ECO:0000256" key="6">
    <source>
        <dbReference type="ARBA" id="ARBA00022801"/>
    </source>
</evidence>
<dbReference type="EC" id="3.5.4.25" evidence="3"/>
<accession>A0A8H7ELH7</accession>
<evidence type="ECO:0000259" key="11">
    <source>
        <dbReference type="Pfam" id="PF00925"/>
    </source>
</evidence>
<keyword evidence="5" id="KW-0547">Nucleotide-binding</keyword>
<dbReference type="EMBL" id="JAAABM010000002">
    <property type="protein sequence ID" value="KAF7680147.1"/>
    <property type="molecule type" value="Genomic_DNA"/>
</dbReference>
<dbReference type="PANTHER" id="PTHR21327">
    <property type="entry name" value="GTP CYCLOHYDROLASE II-RELATED"/>
    <property type="match status" value="1"/>
</dbReference>
<dbReference type="CDD" id="cd00641">
    <property type="entry name" value="GTP_cyclohydro2"/>
    <property type="match status" value="1"/>
</dbReference>
<dbReference type="RefSeq" id="XP_038790137.1">
    <property type="nucleotide sequence ID" value="XM_038926845.1"/>
</dbReference>
<evidence type="ECO:0000256" key="10">
    <source>
        <dbReference type="SAM" id="Phobius"/>
    </source>
</evidence>
<comment type="pathway">
    <text evidence="1">Cofactor biosynthesis; riboflavin biosynthesis.</text>
</comment>
<feature type="transmembrane region" description="Helical" evidence="10">
    <location>
        <begin position="455"/>
        <end position="475"/>
    </location>
</feature>
<dbReference type="InterPro" id="IPR000926">
    <property type="entry name" value="RibA"/>
</dbReference>
<name>A0A8H7ELH7_9PLEO</name>
<dbReference type="SUPFAM" id="SSF142695">
    <property type="entry name" value="RibA-like"/>
    <property type="match status" value="1"/>
</dbReference>
<evidence type="ECO:0000256" key="9">
    <source>
        <dbReference type="SAM" id="MobiDB-lite"/>
    </source>
</evidence>
<protein>
    <recommendedName>
        <fullName evidence="3">GTP cyclohydrolase II</fullName>
        <ecNumber evidence="3">3.5.4.25</ecNumber>
    </recommendedName>
</protein>
<feature type="region of interest" description="Disordered" evidence="9">
    <location>
        <begin position="170"/>
        <end position="213"/>
    </location>
</feature>
<dbReference type="Pfam" id="PF00925">
    <property type="entry name" value="GTP_cyclohydro2"/>
    <property type="match status" value="1"/>
</dbReference>
<feature type="compositionally biased region" description="Polar residues" evidence="9">
    <location>
        <begin position="195"/>
        <end position="213"/>
    </location>
</feature>
<dbReference type="GO" id="GO:0005525">
    <property type="term" value="F:GTP binding"/>
    <property type="evidence" value="ECO:0007669"/>
    <property type="project" value="UniProtKB-KW"/>
</dbReference>
<evidence type="ECO:0000256" key="3">
    <source>
        <dbReference type="ARBA" id="ARBA00012762"/>
    </source>
</evidence>
<evidence type="ECO:0000256" key="8">
    <source>
        <dbReference type="ARBA" id="ARBA00049295"/>
    </source>
</evidence>
<dbReference type="InterPro" id="IPR032677">
    <property type="entry name" value="GTP_cyclohydro_II"/>
</dbReference>
<keyword evidence="13" id="KW-1185">Reference proteome</keyword>
<dbReference type="Gene3D" id="3.40.50.10990">
    <property type="entry name" value="GTP cyclohydrolase II"/>
    <property type="match status" value="1"/>
</dbReference>
<comment type="caution">
    <text evidence="12">The sequence shown here is derived from an EMBL/GenBank/DDBJ whole genome shotgun (WGS) entry which is preliminary data.</text>
</comment>
<dbReference type="Proteomes" id="UP000596902">
    <property type="component" value="Unassembled WGS sequence"/>
</dbReference>
<dbReference type="GeneID" id="62200023"/>
<feature type="region of interest" description="Disordered" evidence="9">
    <location>
        <begin position="1010"/>
        <end position="1051"/>
    </location>
</feature>
<feature type="compositionally biased region" description="Basic and acidic residues" evidence="9">
    <location>
        <begin position="30"/>
        <end position="43"/>
    </location>
</feature>
<reference evidence="12" key="1">
    <citation type="submission" date="2020-01" db="EMBL/GenBank/DDBJ databases">
        <authorList>
            <person name="Feng Z.H.Z."/>
        </authorList>
    </citation>
    <scope>NUCLEOTIDE SEQUENCE</scope>
    <source>
        <strain evidence="12">CBS107.38</strain>
    </source>
</reference>
<feature type="compositionally biased region" description="Basic and acidic residues" evidence="9">
    <location>
        <begin position="184"/>
        <end position="194"/>
    </location>
</feature>
<feature type="transmembrane region" description="Helical" evidence="10">
    <location>
        <begin position="392"/>
        <end position="415"/>
    </location>
</feature>
<dbReference type="NCBIfam" id="NF001591">
    <property type="entry name" value="PRK00393.1"/>
    <property type="match status" value="1"/>
</dbReference>
<comment type="similarity">
    <text evidence="2">Belongs to the GTP cyclohydrolase II family.</text>
</comment>
<feature type="transmembrane region" description="Helical" evidence="10">
    <location>
        <begin position="922"/>
        <end position="943"/>
    </location>
</feature>